<sequence length="441" mass="47864">MRAADVDDAWLRGEVEDPPADEQVRVVRNLSDPQAREWHQRWVIWCHAGQDAPGGDWRVWLIRAGRGFGKTRTGSEWVSELARRHRGARIALVGATFDEVRRVMIEGTSGLIAVARDGEAIDWRPTAGELHFASGATAYVYSAEAPEALRGPEHHFAWCDELGKWRRRGELAWDNLAMGLRLGEGARVLVTTTPRPTRLMRRVMALPGTVETRGRTRDNPHLPESFVAAMEAEYGGTRLGRQELDGELIDEVAGALWTRGMIEACRGRKPRGVVRVVVGVDPPASVEGDACGIVAVALDAEGTGHVLADASVAGLSPEGWAQAVARCAARHRADKVVAEKNQGGDMVKSVLRAADVAMPVKLVHASRGKAARAEPVAALYEARRVKHAGRFPQLEDELCGLAAGGSYEGPGRSPDRADALVWALTELMLGRRRGAGVRRLG</sequence>
<name>A0A430G647_9SPHN</name>
<gene>
    <name evidence="3" type="ORF">DAH66_06220</name>
</gene>
<keyword evidence="3" id="KW-0067">ATP-binding</keyword>
<keyword evidence="3" id="KW-0547">Nucleotide-binding</keyword>
<dbReference type="Pfam" id="PF03237">
    <property type="entry name" value="Terminase_6N"/>
    <property type="match status" value="1"/>
</dbReference>
<evidence type="ECO:0000313" key="4">
    <source>
        <dbReference type="Proteomes" id="UP000287746"/>
    </source>
</evidence>
<dbReference type="EMBL" id="QQYZ01000004">
    <property type="protein sequence ID" value="RSY88050.1"/>
    <property type="molecule type" value="Genomic_DNA"/>
</dbReference>
<dbReference type="Pfam" id="PF17289">
    <property type="entry name" value="Terminase_6C"/>
    <property type="match status" value="1"/>
</dbReference>
<proteinExistence type="predicted"/>
<dbReference type="InterPro" id="IPR027417">
    <property type="entry name" value="P-loop_NTPase"/>
</dbReference>
<dbReference type="Gene3D" id="3.30.420.240">
    <property type="match status" value="1"/>
</dbReference>
<accession>A0A430G647</accession>
<dbReference type="InterPro" id="IPR035421">
    <property type="entry name" value="Terminase_6C"/>
</dbReference>
<comment type="caution">
    <text evidence="3">The sequence shown here is derived from an EMBL/GenBank/DDBJ whole genome shotgun (WGS) entry which is preliminary data.</text>
</comment>
<dbReference type="Gene3D" id="3.40.50.300">
    <property type="entry name" value="P-loop containing nucleotide triphosphate hydrolases"/>
    <property type="match status" value="1"/>
</dbReference>
<dbReference type="RefSeq" id="WP_126003932.1">
    <property type="nucleotide sequence ID" value="NZ_QQYZ01000004.1"/>
</dbReference>
<keyword evidence="1" id="KW-1188">Viral release from host cell</keyword>
<dbReference type="AlphaFoldDB" id="A0A430G647"/>
<dbReference type="Proteomes" id="UP000287746">
    <property type="component" value="Unassembled WGS sequence"/>
</dbReference>
<evidence type="ECO:0000313" key="3">
    <source>
        <dbReference type="EMBL" id="RSY88050.1"/>
    </source>
</evidence>
<protein>
    <submittedName>
        <fullName evidence="3">ATP-binding protein</fullName>
    </submittedName>
</protein>
<feature type="domain" description="Terminase large subunit gp17-like C-terminal" evidence="2">
    <location>
        <begin position="278"/>
        <end position="425"/>
    </location>
</feature>
<dbReference type="GO" id="GO:0005524">
    <property type="term" value="F:ATP binding"/>
    <property type="evidence" value="ECO:0007669"/>
    <property type="project" value="UniProtKB-KW"/>
</dbReference>
<organism evidence="3 4">
    <name type="scientific">Sphingomonas koreensis</name>
    <dbReference type="NCBI Taxonomy" id="93064"/>
    <lineage>
        <taxon>Bacteria</taxon>
        <taxon>Pseudomonadati</taxon>
        <taxon>Pseudomonadota</taxon>
        <taxon>Alphaproteobacteria</taxon>
        <taxon>Sphingomonadales</taxon>
        <taxon>Sphingomonadaceae</taxon>
        <taxon>Sphingomonas</taxon>
    </lineage>
</organism>
<evidence type="ECO:0000256" key="1">
    <source>
        <dbReference type="ARBA" id="ARBA00022612"/>
    </source>
</evidence>
<evidence type="ECO:0000259" key="2">
    <source>
        <dbReference type="Pfam" id="PF17289"/>
    </source>
</evidence>
<reference evidence="3 4" key="1">
    <citation type="submission" date="2018-07" db="EMBL/GenBank/DDBJ databases">
        <title>Genomic and Epidemiologic Investigation of an Indolent Hospital Outbreak.</title>
        <authorList>
            <person name="Johnson R.C."/>
            <person name="Deming C."/>
            <person name="Conlan S."/>
            <person name="Zellmer C.J."/>
            <person name="Michelin A.V."/>
            <person name="Lee-Lin S."/>
            <person name="Thomas P.J."/>
            <person name="Park M."/>
            <person name="Weingarten R.A."/>
            <person name="Less J."/>
            <person name="Dekker J.P."/>
            <person name="Frank K.M."/>
            <person name="Musser K.A."/>
            <person name="Mcquiston J.R."/>
            <person name="Henderson D.K."/>
            <person name="Lau A.F."/>
            <person name="Palmore T.N."/>
            <person name="Segre J.A."/>
        </authorList>
    </citation>
    <scope>NUCLEOTIDE SEQUENCE [LARGE SCALE GENOMIC DNA]</scope>
    <source>
        <strain evidence="3 4">SK-CDC1_0717</strain>
    </source>
</reference>